<dbReference type="PROSITE" id="PS00028">
    <property type="entry name" value="ZINC_FINGER_C2H2_1"/>
    <property type="match status" value="1"/>
</dbReference>
<feature type="compositionally biased region" description="Polar residues" evidence="2">
    <location>
        <begin position="25"/>
        <end position="37"/>
    </location>
</feature>
<evidence type="ECO:0000256" key="2">
    <source>
        <dbReference type="SAM" id="MobiDB-lite"/>
    </source>
</evidence>
<gene>
    <name evidence="4" type="ORF">MKZ38_009613</name>
</gene>
<keyword evidence="5" id="KW-1185">Reference proteome</keyword>
<dbReference type="Gene3D" id="3.30.160.60">
    <property type="entry name" value="Classic Zinc Finger"/>
    <property type="match status" value="1"/>
</dbReference>
<reference evidence="4" key="1">
    <citation type="submission" date="2022-07" db="EMBL/GenBank/DDBJ databases">
        <title>Draft genome sequence of Zalerion maritima ATCC 34329, a (micro)plastics degrading marine fungus.</title>
        <authorList>
            <person name="Paco A."/>
            <person name="Goncalves M.F.M."/>
            <person name="Rocha-Santos T.A.P."/>
            <person name="Alves A."/>
        </authorList>
    </citation>
    <scope>NUCLEOTIDE SEQUENCE</scope>
    <source>
        <strain evidence="4">ATCC 34329</strain>
    </source>
</reference>
<dbReference type="AlphaFoldDB" id="A0AAD5RGQ3"/>
<dbReference type="PROSITE" id="PS50157">
    <property type="entry name" value="ZINC_FINGER_C2H2_2"/>
    <property type="match status" value="1"/>
</dbReference>
<feature type="domain" description="C2H2-type" evidence="3">
    <location>
        <begin position="585"/>
        <end position="613"/>
    </location>
</feature>
<keyword evidence="1" id="KW-0479">Metal-binding</keyword>
<evidence type="ECO:0000313" key="4">
    <source>
        <dbReference type="EMBL" id="KAJ2892568.1"/>
    </source>
</evidence>
<dbReference type="Proteomes" id="UP001201980">
    <property type="component" value="Unassembled WGS sequence"/>
</dbReference>
<dbReference type="EMBL" id="JAKWBI020000775">
    <property type="protein sequence ID" value="KAJ2892568.1"/>
    <property type="molecule type" value="Genomic_DNA"/>
</dbReference>
<protein>
    <recommendedName>
        <fullName evidence="3">C2H2-type domain-containing protein</fullName>
    </recommendedName>
</protein>
<dbReference type="GO" id="GO:0008270">
    <property type="term" value="F:zinc ion binding"/>
    <property type="evidence" value="ECO:0007669"/>
    <property type="project" value="UniProtKB-KW"/>
</dbReference>
<dbReference type="SMART" id="SM00355">
    <property type="entry name" value="ZnF_C2H2"/>
    <property type="match status" value="2"/>
</dbReference>
<proteinExistence type="predicted"/>
<keyword evidence="1" id="KW-0863">Zinc-finger</keyword>
<comment type="caution">
    <text evidence="4">The sequence shown here is derived from an EMBL/GenBank/DDBJ whole genome shotgun (WGS) entry which is preliminary data.</text>
</comment>
<name>A0AAD5RGQ3_9PEZI</name>
<evidence type="ECO:0000256" key="1">
    <source>
        <dbReference type="PROSITE-ProRule" id="PRU00042"/>
    </source>
</evidence>
<evidence type="ECO:0000259" key="3">
    <source>
        <dbReference type="PROSITE" id="PS50157"/>
    </source>
</evidence>
<dbReference type="InterPro" id="IPR013087">
    <property type="entry name" value="Znf_C2H2_type"/>
</dbReference>
<keyword evidence="1" id="KW-0862">Zinc</keyword>
<accession>A0AAD5RGQ3</accession>
<feature type="region of interest" description="Disordered" evidence="2">
    <location>
        <begin position="483"/>
        <end position="542"/>
    </location>
</feature>
<feature type="region of interest" description="Disordered" evidence="2">
    <location>
        <begin position="1"/>
        <end position="43"/>
    </location>
</feature>
<sequence>MFPSEPLQTGMDPNENPFLVPSTPPTWTHRGSSSTTGKGPAEEHQSMAMRNPFGLNHMGAAPDLSIMTRAPATSGANVASAGHNLSFDTRTFEPRAFDKPWLDVSSVGGGSSNNSPMGFGDDRLGFYANTWSVTQPPQQQQLQSPLLLTETIISAAQNPPSGPADTRLVQRYGMSRTASPFVGPSSSLGTGQATENPSTVSLAARRRHPSTNPNTPIIIPQDRLLPNLKACFYSLLPPRDRAVDHPLLAQLQQYQPHDVLVGSLHELGRFASSQQPLRAPFKKLCFAYLAFAMARTLEDYINIQLPGNMTARMEGEINNHLLSSPESAELSQAFMVSTNSFLDLFQVYLKQELRSACDLSCQCALSPDSSLAIQNSIRAQFPSVQIPDADQGLPPMQCHRTARSLELDLLRLSPGKLPTAPNSNNNQPELSVEDFFESYIPAVRRACSPYYCQHLTRAKYHVWVIRLIWHALGAQEDAPLRSQPGGLAGGMGPPRHTGSSMSVGPFGDAMHLEPRSPVPVPGGTVDRATSPAPMKSPVSQSDVAQKDQGLACPERSCHYVALGNNAKKLLKRHKDALHNPDKQRLPCRHCDKNFTRKDNLKAHIMKKHAHEENAATLEDMDEDA</sequence>
<organism evidence="4 5">
    <name type="scientific">Zalerion maritima</name>
    <dbReference type="NCBI Taxonomy" id="339359"/>
    <lineage>
        <taxon>Eukaryota</taxon>
        <taxon>Fungi</taxon>
        <taxon>Dikarya</taxon>
        <taxon>Ascomycota</taxon>
        <taxon>Pezizomycotina</taxon>
        <taxon>Sordariomycetes</taxon>
        <taxon>Lulworthiomycetidae</taxon>
        <taxon>Lulworthiales</taxon>
        <taxon>Lulworthiaceae</taxon>
        <taxon>Zalerion</taxon>
    </lineage>
</organism>
<evidence type="ECO:0000313" key="5">
    <source>
        <dbReference type="Proteomes" id="UP001201980"/>
    </source>
</evidence>